<keyword evidence="2" id="KW-1185">Reference proteome</keyword>
<comment type="caution">
    <text evidence="1">The sequence shown here is derived from an EMBL/GenBank/DDBJ whole genome shotgun (WGS) entry which is preliminary data.</text>
</comment>
<sequence>MDQPLVIRLHPNAVIHERQDGVWFQSDSQVVFQHPDMSTMSELVAVFLHHLGGRFTAIRKVGYHFLRRQPDGRFVNLLVDTLRSRQVHQFVQMSSIGEMVVEMTQFGVGSGRLVLGCSMARRKSRASV</sequence>
<dbReference type="Proteomes" id="UP001341840">
    <property type="component" value="Unassembled WGS sequence"/>
</dbReference>
<accession>A0ABU6VVD1</accession>
<name>A0ABU6VVD1_9FABA</name>
<protein>
    <submittedName>
        <fullName evidence="1">Uncharacterized protein</fullName>
    </submittedName>
</protein>
<evidence type="ECO:0000313" key="2">
    <source>
        <dbReference type="Proteomes" id="UP001341840"/>
    </source>
</evidence>
<evidence type="ECO:0000313" key="1">
    <source>
        <dbReference type="EMBL" id="MED6176922.1"/>
    </source>
</evidence>
<gene>
    <name evidence="1" type="ORF">PIB30_092975</name>
</gene>
<reference evidence="1 2" key="1">
    <citation type="journal article" date="2023" name="Plants (Basel)">
        <title>Bridging the Gap: Combining Genomics and Transcriptomics Approaches to Understand Stylosanthes scabra, an Orphan Legume from the Brazilian Caatinga.</title>
        <authorList>
            <person name="Ferreira-Neto J.R.C."/>
            <person name="da Silva M.D."/>
            <person name="Binneck E."/>
            <person name="de Melo N.F."/>
            <person name="da Silva R.H."/>
            <person name="de Melo A.L.T.M."/>
            <person name="Pandolfi V."/>
            <person name="Bustamante F.O."/>
            <person name="Brasileiro-Vidal A.C."/>
            <person name="Benko-Iseppon A.M."/>
        </authorList>
    </citation>
    <scope>NUCLEOTIDE SEQUENCE [LARGE SCALE GENOMIC DNA]</scope>
    <source>
        <tissue evidence="1">Leaves</tissue>
    </source>
</reference>
<organism evidence="1 2">
    <name type="scientific">Stylosanthes scabra</name>
    <dbReference type="NCBI Taxonomy" id="79078"/>
    <lineage>
        <taxon>Eukaryota</taxon>
        <taxon>Viridiplantae</taxon>
        <taxon>Streptophyta</taxon>
        <taxon>Embryophyta</taxon>
        <taxon>Tracheophyta</taxon>
        <taxon>Spermatophyta</taxon>
        <taxon>Magnoliopsida</taxon>
        <taxon>eudicotyledons</taxon>
        <taxon>Gunneridae</taxon>
        <taxon>Pentapetalae</taxon>
        <taxon>rosids</taxon>
        <taxon>fabids</taxon>
        <taxon>Fabales</taxon>
        <taxon>Fabaceae</taxon>
        <taxon>Papilionoideae</taxon>
        <taxon>50 kb inversion clade</taxon>
        <taxon>dalbergioids sensu lato</taxon>
        <taxon>Dalbergieae</taxon>
        <taxon>Pterocarpus clade</taxon>
        <taxon>Stylosanthes</taxon>
    </lineage>
</organism>
<dbReference type="EMBL" id="JASCZI010152988">
    <property type="protein sequence ID" value="MED6176922.1"/>
    <property type="molecule type" value="Genomic_DNA"/>
</dbReference>
<proteinExistence type="predicted"/>